<organism evidence="1 2">
    <name type="scientific">Rhododendron molle</name>
    <name type="common">Chinese azalea</name>
    <name type="synonym">Azalea mollis</name>
    <dbReference type="NCBI Taxonomy" id="49168"/>
    <lineage>
        <taxon>Eukaryota</taxon>
        <taxon>Viridiplantae</taxon>
        <taxon>Streptophyta</taxon>
        <taxon>Embryophyta</taxon>
        <taxon>Tracheophyta</taxon>
        <taxon>Spermatophyta</taxon>
        <taxon>Magnoliopsida</taxon>
        <taxon>eudicotyledons</taxon>
        <taxon>Gunneridae</taxon>
        <taxon>Pentapetalae</taxon>
        <taxon>asterids</taxon>
        <taxon>Ericales</taxon>
        <taxon>Ericaceae</taxon>
        <taxon>Ericoideae</taxon>
        <taxon>Rhodoreae</taxon>
        <taxon>Rhododendron</taxon>
    </lineage>
</organism>
<gene>
    <name evidence="1" type="ORF">RHMOL_Rhmol12G0210900</name>
</gene>
<reference evidence="1" key="1">
    <citation type="submission" date="2022-02" db="EMBL/GenBank/DDBJ databases">
        <title>Plant Genome Project.</title>
        <authorList>
            <person name="Zhang R.-G."/>
        </authorList>
    </citation>
    <scope>NUCLEOTIDE SEQUENCE</scope>
    <source>
        <strain evidence="1">AT1</strain>
    </source>
</reference>
<sequence>MDSMFFAENPFSLLNSSNVAEAPVAVMSRDVITNSSDGFTPSSKNTSRNRKANPPK</sequence>
<name>A0ACC0LM54_RHOML</name>
<dbReference type="Proteomes" id="UP001062846">
    <property type="component" value="Chromosome 12"/>
</dbReference>
<keyword evidence="2" id="KW-1185">Reference proteome</keyword>
<evidence type="ECO:0000313" key="1">
    <source>
        <dbReference type="EMBL" id="KAI8529253.1"/>
    </source>
</evidence>
<proteinExistence type="predicted"/>
<evidence type="ECO:0000313" key="2">
    <source>
        <dbReference type="Proteomes" id="UP001062846"/>
    </source>
</evidence>
<accession>A0ACC0LM54</accession>
<protein>
    <submittedName>
        <fullName evidence="1">Uncharacterized protein</fullName>
    </submittedName>
</protein>
<comment type="caution">
    <text evidence="1">The sequence shown here is derived from an EMBL/GenBank/DDBJ whole genome shotgun (WGS) entry which is preliminary data.</text>
</comment>
<dbReference type="EMBL" id="CM046399">
    <property type="protein sequence ID" value="KAI8529253.1"/>
    <property type="molecule type" value="Genomic_DNA"/>
</dbReference>